<keyword evidence="2" id="KW-1185">Reference proteome</keyword>
<sequence length="411" mass="46671">MHPCPSIVYARAHRRSPLPVNLFGNAVFLTDAIVFWTFSFEPKESLLVWTEKLYDTQLTGEQADTLFKLFAVLLFRLLKEFAIAHDATMAKKLLDQIAPDQDLEWMKRLACKNPGQFGLAYFFYRGRTMWLQSNLAWFEFAPHPTIISFLHSSVSDYCLMSGDDSLGDVVNQILRLPWLLVDCASSSFAVQLHSTSPSTQNIQTLRQLVNFIHVLMNDETIDKLVGDGSSHSRHILVTVYDMFQSLEKSSASDAIRAAIQSLLPMLAELATRRNRGLQEDALTEERQMWEWLMQHCVQVLPSSHDDVLVLWRYLKSPRLMITCWNPLCIIDAWQPPRLVDGEIMSSSVSLDEDAQLWQRLLDLATGVGVSEVEIEKIQCMVGQAMDLLNERAKKIVQASDLRSGQSGAAYE</sequence>
<proteinExistence type="predicted"/>
<reference evidence="1 2" key="1">
    <citation type="journal article" date="2019" name="Nat. Ecol. Evol.">
        <title>Megaphylogeny resolves global patterns of mushroom evolution.</title>
        <authorList>
            <person name="Varga T."/>
            <person name="Krizsan K."/>
            <person name="Foldi C."/>
            <person name="Dima B."/>
            <person name="Sanchez-Garcia M."/>
            <person name="Sanchez-Ramirez S."/>
            <person name="Szollosi G.J."/>
            <person name="Szarkandi J.G."/>
            <person name="Papp V."/>
            <person name="Albert L."/>
            <person name="Andreopoulos W."/>
            <person name="Angelini C."/>
            <person name="Antonin V."/>
            <person name="Barry K.W."/>
            <person name="Bougher N.L."/>
            <person name="Buchanan P."/>
            <person name="Buyck B."/>
            <person name="Bense V."/>
            <person name="Catcheside P."/>
            <person name="Chovatia M."/>
            <person name="Cooper J."/>
            <person name="Damon W."/>
            <person name="Desjardin D."/>
            <person name="Finy P."/>
            <person name="Geml J."/>
            <person name="Haridas S."/>
            <person name="Hughes K."/>
            <person name="Justo A."/>
            <person name="Karasinski D."/>
            <person name="Kautmanova I."/>
            <person name="Kiss B."/>
            <person name="Kocsube S."/>
            <person name="Kotiranta H."/>
            <person name="LaButti K.M."/>
            <person name="Lechner B.E."/>
            <person name="Liimatainen K."/>
            <person name="Lipzen A."/>
            <person name="Lukacs Z."/>
            <person name="Mihaltcheva S."/>
            <person name="Morgado L.N."/>
            <person name="Niskanen T."/>
            <person name="Noordeloos M.E."/>
            <person name="Ohm R.A."/>
            <person name="Ortiz-Santana B."/>
            <person name="Ovrebo C."/>
            <person name="Racz N."/>
            <person name="Riley R."/>
            <person name="Savchenko A."/>
            <person name="Shiryaev A."/>
            <person name="Soop K."/>
            <person name="Spirin V."/>
            <person name="Szebenyi C."/>
            <person name="Tomsovsky M."/>
            <person name="Tulloss R.E."/>
            <person name="Uehling J."/>
            <person name="Grigoriev I.V."/>
            <person name="Vagvolgyi C."/>
            <person name="Papp T."/>
            <person name="Martin F.M."/>
            <person name="Miettinen O."/>
            <person name="Hibbett D.S."/>
            <person name="Nagy L.G."/>
        </authorList>
    </citation>
    <scope>NUCLEOTIDE SEQUENCE [LARGE SCALE GENOMIC DNA]</scope>
    <source>
        <strain evidence="1 2">CBS 309.79</strain>
    </source>
</reference>
<gene>
    <name evidence="1" type="ORF">BDV98DRAFT_627331</name>
</gene>
<name>A0A5C3QET7_9AGAR</name>
<dbReference type="AlphaFoldDB" id="A0A5C3QET7"/>
<organism evidence="1 2">
    <name type="scientific">Pterulicium gracile</name>
    <dbReference type="NCBI Taxonomy" id="1884261"/>
    <lineage>
        <taxon>Eukaryota</taxon>
        <taxon>Fungi</taxon>
        <taxon>Dikarya</taxon>
        <taxon>Basidiomycota</taxon>
        <taxon>Agaricomycotina</taxon>
        <taxon>Agaricomycetes</taxon>
        <taxon>Agaricomycetidae</taxon>
        <taxon>Agaricales</taxon>
        <taxon>Pleurotineae</taxon>
        <taxon>Pterulaceae</taxon>
        <taxon>Pterulicium</taxon>
    </lineage>
</organism>
<protein>
    <submittedName>
        <fullName evidence="1">Uncharacterized protein</fullName>
    </submittedName>
</protein>
<evidence type="ECO:0000313" key="1">
    <source>
        <dbReference type="EMBL" id="TFK98960.1"/>
    </source>
</evidence>
<accession>A0A5C3QET7</accession>
<dbReference type="EMBL" id="ML178836">
    <property type="protein sequence ID" value="TFK98960.1"/>
    <property type="molecule type" value="Genomic_DNA"/>
</dbReference>
<dbReference type="Proteomes" id="UP000305067">
    <property type="component" value="Unassembled WGS sequence"/>
</dbReference>
<evidence type="ECO:0000313" key="2">
    <source>
        <dbReference type="Proteomes" id="UP000305067"/>
    </source>
</evidence>